<evidence type="ECO:0000313" key="8">
    <source>
        <dbReference type="WBParaSite" id="SRAE_1000322200.1"/>
    </source>
</evidence>
<gene>
    <name evidence="6 8 9" type="ORF">SRAE_1000322200</name>
</gene>
<feature type="region of interest" description="Disordered" evidence="4">
    <location>
        <begin position="775"/>
        <end position="850"/>
    </location>
</feature>
<dbReference type="PANTHER" id="PTHR22940">
    <property type="entry name" value="TIMEOUT/TIMELESS-2"/>
    <property type="match status" value="1"/>
</dbReference>
<dbReference type="GO" id="GO:0006281">
    <property type="term" value="P:DNA repair"/>
    <property type="evidence" value="ECO:0007669"/>
    <property type="project" value="TreeGrafter"/>
</dbReference>
<proteinExistence type="predicted"/>
<evidence type="ECO:0000259" key="5">
    <source>
        <dbReference type="Pfam" id="PF04821"/>
    </source>
</evidence>
<feature type="compositionally biased region" description="Acidic residues" evidence="4">
    <location>
        <begin position="684"/>
        <end position="708"/>
    </location>
</feature>
<dbReference type="STRING" id="34506.A0A090MX80"/>
<reference evidence="8" key="2">
    <citation type="submission" date="2020-12" db="UniProtKB">
        <authorList>
            <consortium name="WormBaseParasite"/>
        </authorList>
    </citation>
    <scope>IDENTIFICATION</scope>
</reference>
<dbReference type="Pfam" id="PF04821">
    <property type="entry name" value="TIMELESS"/>
    <property type="match status" value="1"/>
</dbReference>
<organism evidence="6">
    <name type="scientific">Strongyloides ratti</name>
    <name type="common">Parasitic roundworm</name>
    <dbReference type="NCBI Taxonomy" id="34506"/>
    <lineage>
        <taxon>Eukaryota</taxon>
        <taxon>Metazoa</taxon>
        <taxon>Ecdysozoa</taxon>
        <taxon>Nematoda</taxon>
        <taxon>Chromadorea</taxon>
        <taxon>Rhabditida</taxon>
        <taxon>Tylenchina</taxon>
        <taxon>Panagrolaimomorpha</taxon>
        <taxon>Strongyloidoidea</taxon>
        <taxon>Strongyloididae</taxon>
        <taxon>Strongyloides</taxon>
    </lineage>
</organism>
<keyword evidence="2" id="KW-0539">Nucleus</keyword>
<dbReference type="GeneID" id="36377334"/>
<dbReference type="RefSeq" id="XP_024504170.1">
    <property type="nucleotide sequence ID" value="XM_024650388.1"/>
</dbReference>
<dbReference type="OrthoDB" id="310853at2759"/>
<dbReference type="AlphaFoldDB" id="A0A090MX80"/>
<accession>A0A090MX80</accession>
<feature type="compositionally biased region" description="Acidic residues" evidence="4">
    <location>
        <begin position="818"/>
        <end position="830"/>
    </location>
</feature>
<dbReference type="GO" id="GO:0003677">
    <property type="term" value="F:DNA binding"/>
    <property type="evidence" value="ECO:0007669"/>
    <property type="project" value="TreeGrafter"/>
</dbReference>
<feature type="domain" description="Timeless N-terminal" evidence="5">
    <location>
        <begin position="20"/>
        <end position="253"/>
    </location>
</feature>
<dbReference type="CTD" id="36377334"/>
<name>A0A090MX80_STRRB</name>
<evidence type="ECO:0000256" key="4">
    <source>
        <dbReference type="SAM" id="MobiDB-lite"/>
    </source>
</evidence>
<keyword evidence="3" id="KW-0131">Cell cycle</keyword>
<evidence type="ECO:0000256" key="2">
    <source>
        <dbReference type="ARBA" id="ARBA00023242"/>
    </source>
</evidence>
<keyword evidence="7" id="KW-1185">Reference proteome</keyword>
<sequence>MDAEIVQLINELGVYSEGEYKLHPFHKASLYQIKRHLASDNDKIILMKCSEVNIIGNDIIPIMKIFYDNPQKKDLFLMCLRLCITLISPNSIVFEHMDHTNPETTTLISKRESYLFNILKSIAYSDLMVYLNGSLLTIFNEQEKTDISIATKESIFQLVQIIVSTNFNSITSDEKTIIEESLISKIVVSDIIETMYKYSKSSGYKTDMYMFIYIFGQISKSVDPNSIVATEVARRKKEEQMKKFSTTINVKELVKSIEQDFHPKRTKPLPDDKDPLFPMTEEANRKKHSQRRRIIMNGRFPGTFVDMNNFTKAGRAKVVNKIEVNSMDSIVKQNTFKTFNRNFNKQVTGEDERVLTLKSKVYTKFYNQIKMLMLSGFDFKRYAYSDIVTWSDLKVELMGAEVNYLNLLWFMLKISRLDNIPWLFQNDFMTFDNIEIWTERIIDSMNKYEKPKINYIREKCKYMLNILKEAFYRIPSLKERNEDEYRALIYELYFHSFLKSFVKFYHYMDNLLSSQSLYNALFSLTTVYFQMAKFININGGYCGQLERNNALEVKEELIEVEDLMGQFCNKFVARCAMHFSLIYSDRISSSELHNLISVIYYSSFGLKKMIYYFEVKFFVCLRKWIYTLKKGCKNIEMLPVLENFLKRLMIHAEEYHLFGVNDSLFLNQISKPNKTRRKKKANLENEEDFEEQGNEDDFNDTEEQEDDKEFVKVDETADDNIEIQENDSRKKIKKKINRVVIDDTSDVEEADDVMEELTNKNIEDVNESLNNYLLSSEEEYESDNGKENDSDNEYQNQPNELKPEDLFHIYNKKRSLFDDSDGENNDEPEESSQRPLKKRKMINDDEDDDE</sequence>
<evidence type="ECO:0000313" key="6">
    <source>
        <dbReference type="EMBL" id="CEF64969.1"/>
    </source>
</evidence>
<dbReference type="GO" id="GO:0000076">
    <property type="term" value="P:DNA replication checkpoint signaling"/>
    <property type="evidence" value="ECO:0007669"/>
    <property type="project" value="TreeGrafter"/>
</dbReference>
<dbReference type="GO" id="GO:0043111">
    <property type="term" value="P:replication fork arrest"/>
    <property type="evidence" value="ECO:0007669"/>
    <property type="project" value="TreeGrafter"/>
</dbReference>
<feature type="region of interest" description="Disordered" evidence="4">
    <location>
        <begin position="676"/>
        <end position="722"/>
    </location>
</feature>
<evidence type="ECO:0000313" key="7">
    <source>
        <dbReference type="Proteomes" id="UP000035682"/>
    </source>
</evidence>
<protein>
    <submittedName>
        <fullName evidence="6 8">Timeless protein domain-containing protein</fullName>
    </submittedName>
</protein>
<dbReference type="WormBase" id="SRAE_1000322200">
    <property type="protein sequence ID" value="SRP08900"/>
    <property type="gene ID" value="WBGene00259839"/>
</dbReference>
<dbReference type="InterPro" id="IPR006906">
    <property type="entry name" value="Timeless_N"/>
</dbReference>
<evidence type="ECO:0000313" key="9">
    <source>
        <dbReference type="WormBase" id="SRAE_1000322200"/>
    </source>
</evidence>
<dbReference type="WBParaSite" id="SRAE_1000322200.1">
    <property type="protein sequence ID" value="SRAE_1000322200.1"/>
    <property type="gene ID" value="WBGene00259839"/>
</dbReference>
<evidence type="ECO:0000256" key="1">
    <source>
        <dbReference type="ARBA" id="ARBA00004123"/>
    </source>
</evidence>
<dbReference type="eggNOG" id="KOG2815">
    <property type="taxonomic scope" value="Eukaryota"/>
</dbReference>
<dbReference type="GO" id="GO:0031298">
    <property type="term" value="C:replication fork protection complex"/>
    <property type="evidence" value="ECO:0007669"/>
    <property type="project" value="TreeGrafter"/>
</dbReference>
<comment type="subcellular location">
    <subcellularLocation>
        <location evidence="1">Nucleus</location>
    </subcellularLocation>
</comment>
<dbReference type="InterPro" id="IPR044998">
    <property type="entry name" value="Timeless"/>
</dbReference>
<dbReference type="PANTHER" id="PTHR22940:SF4">
    <property type="entry name" value="PROTEIN TIMELESS HOMOLOG"/>
    <property type="match status" value="1"/>
</dbReference>
<reference evidence="6 7" key="1">
    <citation type="submission" date="2014-09" db="EMBL/GenBank/DDBJ databases">
        <authorList>
            <person name="Martin A.A."/>
        </authorList>
    </citation>
    <scope>NUCLEOTIDE SEQUENCE</scope>
    <source>
        <strain evidence="7">ED321</strain>
        <strain evidence="6">ED321 Heterogonic</strain>
    </source>
</reference>
<evidence type="ECO:0000256" key="3">
    <source>
        <dbReference type="ARBA" id="ARBA00023306"/>
    </source>
</evidence>
<dbReference type="Proteomes" id="UP000035682">
    <property type="component" value="Unplaced"/>
</dbReference>
<dbReference type="EMBL" id="LN609528">
    <property type="protein sequence ID" value="CEF64969.1"/>
    <property type="molecule type" value="Genomic_DNA"/>
</dbReference>